<protein>
    <submittedName>
        <fullName evidence="1">Uncharacterized protein</fullName>
    </submittedName>
</protein>
<keyword evidence="2" id="KW-1185">Reference proteome</keyword>
<gene>
    <name evidence="1" type="ORF">SAMN02745171_00093</name>
</gene>
<sequence>MQARVHYSPQTLLQEVGSVPKPLKAYTEDVSDFVKHWLRIFCLHPTRVINI</sequence>
<evidence type="ECO:0000313" key="1">
    <source>
        <dbReference type="EMBL" id="SJZ43066.1"/>
    </source>
</evidence>
<accession>A0A1T4KKZ0</accession>
<name>A0A1T4KKZ0_9PORP</name>
<dbReference type="AlphaFoldDB" id="A0A1T4KKZ0"/>
<dbReference type="EMBL" id="FUXE01000001">
    <property type="protein sequence ID" value="SJZ43066.1"/>
    <property type="molecule type" value="Genomic_DNA"/>
</dbReference>
<reference evidence="2" key="1">
    <citation type="submission" date="2017-02" db="EMBL/GenBank/DDBJ databases">
        <authorList>
            <person name="Varghese N."/>
            <person name="Submissions S."/>
        </authorList>
    </citation>
    <scope>NUCLEOTIDE SEQUENCE [LARGE SCALE GENOMIC DNA]</scope>
    <source>
        <strain evidence="2">ATCC 51356</strain>
    </source>
</reference>
<dbReference type="Proteomes" id="UP000190121">
    <property type="component" value="Unassembled WGS sequence"/>
</dbReference>
<dbReference type="STRING" id="29524.SAMN02745171_00093"/>
<evidence type="ECO:0000313" key="2">
    <source>
        <dbReference type="Proteomes" id="UP000190121"/>
    </source>
</evidence>
<organism evidence="1 2">
    <name type="scientific">Porphyromonas circumdentaria</name>
    <dbReference type="NCBI Taxonomy" id="29524"/>
    <lineage>
        <taxon>Bacteria</taxon>
        <taxon>Pseudomonadati</taxon>
        <taxon>Bacteroidota</taxon>
        <taxon>Bacteroidia</taxon>
        <taxon>Bacteroidales</taxon>
        <taxon>Porphyromonadaceae</taxon>
        <taxon>Porphyromonas</taxon>
    </lineage>
</organism>
<proteinExistence type="predicted"/>